<sequence length="253" mass="28557">MCRITYVPTEYLEEYRASQHLQSVDVSDGRNNTQHQMVSDLPEREDGEGQESERQTAASNSWNLPRRVELQREAGKSLDISIIGGRGMGSRLSNGEVMRGIFNKHILEDSPAGRNGTLKTGDRILELQTSALDAVEDISAFSLKSSSEKLNREEGKSFLCLPVVPHIGETDSDTLTEIPDRLALHHGPDEEEEDEYGYSWSESPIRYNTQRPAERAITLTHAQLDTERKKYTVGYFMFLQTKTYPKGGFVRCI</sequence>
<protein>
    <submittedName>
        <fullName evidence="4">Multiple PDZ domain protein-like isoform X1</fullName>
    </submittedName>
</protein>
<evidence type="ECO:0000313" key="4">
    <source>
        <dbReference type="RefSeq" id="XP_026124035.1"/>
    </source>
</evidence>
<dbReference type="InterPro" id="IPR036034">
    <property type="entry name" value="PDZ_sf"/>
</dbReference>
<feature type="region of interest" description="Disordered" evidence="1">
    <location>
        <begin position="39"/>
        <end position="65"/>
    </location>
</feature>
<dbReference type="AlphaFoldDB" id="A0A6P6PV52"/>
<dbReference type="GeneID" id="113106382"/>
<accession>A0A6P6PV52</accession>
<reference evidence="4" key="1">
    <citation type="submission" date="2025-08" db="UniProtKB">
        <authorList>
            <consortium name="RefSeq"/>
        </authorList>
    </citation>
    <scope>IDENTIFICATION</scope>
    <source>
        <strain evidence="4">Wakin</strain>
        <tissue evidence="4">Muscle</tissue>
    </source>
</reference>
<organism evidence="3 4">
    <name type="scientific">Carassius auratus</name>
    <name type="common">Goldfish</name>
    <dbReference type="NCBI Taxonomy" id="7957"/>
    <lineage>
        <taxon>Eukaryota</taxon>
        <taxon>Metazoa</taxon>
        <taxon>Chordata</taxon>
        <taxon>Craniata</taxon>
        <taxon>Vertebrata</taxon>
        <taxon>Euteleostomi</taxon>
        <taxon>Actinopterygii</taxon>
        <taxon>Neopterygii</taxon>
        <taxon>Teleostei</taxon>
        <taxon>Ostariophysi</taxon>
        <taxon>Cypriniformes</taxon>
        <taxon>Cyprinidae</taxon>
        <taxon>Cyprininae</taxon>
        <taxon>Carassius</taxon>
    </lineage>
</organism>
<dbReference type="PROSITE" id="PS50106">
    <property type="entry name" value="PDZ"/>
    <property type="match status" value="1"/>
</dbReference>
<dbReference type="Proteomes" id="UP000515129">
    <property type="component" value="Chromosome 7"/>
</dbReference>
<evidence type="ECO:0000313" key="3">
    <source>
        <dbReference type="Proteomes" id="UP000515129"/>
    </source>
</evidence>
<evidence type="ECO:0000259" key="2">
    <source>
        <dbReference type="PROSITE" id="PS50106"/>
    </source>
</evidence>
<dbReference type="KEGG" id="caua:113106382"/>
<evidence type="ECO:0000256" key="1">
    <source>
        <dbReference type="SAM" id="MobiDB-lite"/>
    </source>
</evidence>
<dbReference type="SUPFAM" id="SSF50156">
    <property type="entry name" value="PDZ domain-like"/>
    <property type="match status" value="1"/>
</dbReference>
<keyword evidence="3" id="KW-1185">Reference proteome</keyword>
<feature type="domain" description="PDZ" evidence="2">
    <location>
        <begin position="67"/>
        <end position="139"/>
    </location>
</feature>
<proteinExistence type="predicted"/>
<name>A0A6P6PV52_CARAU</name>
<dbReference type="RefSeq" id="XP_026124035.1">
    <property type="nucleotide sequence ID" value="XM_026268250.1"/>
</dbReference>
<dbReference type="OrthoDB" id="8963953at2759"/>
<dbReference type="Gene3D" id="2.30.42.10">
    <property type="match status" value="1"/>
</dbReference>
<dbReference type="InterPro" id="IPR001478">
    <property type="entry name" value="PDZ"/>
</dbReference>
<gene>
    <name evidence="4" type="primary">LOC113106382</name>
</gene>